<dbReference type="RefSeq" id="WP_094253774.1">
    <property type="nucleotide sequence ID" value="NZ_JBHLXL010000002.1"/>
</dbReference>
<sequence>MPEENFSLWMLITVFLVVTGIQAYWALKKQSMKAVLLFSGVIWIGAAVYFVFLEKTIDI</sequence>
<evidence type="ECO:0000256" key="1">
    <source>
        <dbReference type="SAM" id="Phobius"/>
    </source>
</evidence>
<comment type="caution">
    <text evidence="2">The sequence shown here is derived from an EMBL/GenBank/DDBJ whole genome shotgun (WGS) entry which is preliminary data.</text>
</comment>
<feature type="transmembrane region" description="Helical" evidence="1">
    <location>
        <begin position="6"/>
        <end position="27"/>
    </location>
</feature>
<proteinExistence type="predicted"/>
<evidence type="ECO:0000313" key="2">
    <source>
        <dbReference type="EMBL" id="OYD56759.1"/>
    </source>
</evidence>
<reference evidence="2 3" key="1">
    <citation type="submission" date="2017-07" db="EMBL/GenBank/DDBJ databases">
        <title>Fictibacillus sp. nov. GDSW-R2A3 Genome sequencing and assembly.</title>
        <authorList>
            <person name="Mayilraj S."/>
        </authorList>
    </citation>
    <scope>NUCLEOTIDE SEQUENCE [LARGE SCALE GENOMIC DNA]</scope>
    <source>
        <strain evidence="2 3">GDSW-R2A3</strain>
    </source>
</reference>
<gene>
    <name evidence="2" type="ORF">CGZ90_17270</name>
</gene>
<keyword evidence="1" id="KW-0812">Transmembrane</keyword>
<accession>A0A235F6B5</accession>
<keyword evidence="1" id="KW-1133">Transmembrane helix</keyword>
<name>A0A235F6B5_9BACL</name>
<evidence type="ECO:0000313" key="3">
    <source>
        <dbReference type="Proteomes" id="UP000215059"/>
    </source>
</evidence>
<keyword evidence="3" id="KW-1185">Reference proteome</keyword>
<dbReference type="EMBL" id="NOII01000011">
    <property type="protein sequence ID" value="OYD56759.1"/>
    <property type="molecule type" value="Genomic_DNA"/>
</dbReference>
<dbReference type="Proteomes" id="UP000215059">
    <property type="component" value="Unassembled WGS sequence"/>
</dbReference>
<feature type="transmembrane region" description="Helical" evidence="1">
    <location>
        <begin position="34"/>
        <end position="53"/>
    </location>
</feature>
<protein>
    <submittedName>
        <fullName evidence="2">Uncharacterized protein</fullName>
    </submittedName>
</protein>
<keyword evidence="1" id="KW-0472">Membrane</keyword>
<organism evidence="2 3">
    <name type="scientific">Fictibacillus aquaticus</name>
    <dbReference type="NCBI Taxonomy" id="2021314"/>
    <lineage>
        <taxon>Bacteria</taxon>
        <taxon>Bacillati</taxon>
        <taxon>Bacillota</taxon>
        <taxon>Bacilli</taxon>
        <taxon>Bacillales</taxon>
        <taxon>Fictibacillaceae</taxon>
        <taxon>Fictibacillus</taxon>
    </lineage>
</organism>
<dbReference type="AlphaFoldDB" id="A0A235F6B5"/>